<dbReference type="EMBL" id="MN738895">
    <property type="protein sequence ID" value="QHT30309.1"/>
    <property type="molecule type" value="Genomic_DNA"/>
</dbReference>
<proteinExistence type="predicted"/>
<dbReference type="AlphaFoldDB" id="A0A6C0EPR7"/>
<sequence length="137" mass="16760">MIQNVSPNLQYSLQENKKNNDKVSYEDVLQQVDALEEELPDLEIQYTYEEEAIFDMDDYLASELDYQTNYIKKELERIADYYEISKRKKRKDELIEVIILFEKDPVNIQKVYQRKKLWKCMEEIKKDKYLRQFLILD</sequence>
<evidence type="ECO:0000313" key="2">
    <source>
        <dbReference type="EMBL" id="QHT30309.1"/>
    </source>
</evidence>
<feature type="coiled-coil region" evidence="1">
    <location>
        <begin position="18"/>
        <end position="52"/>
    </location>
</feature>
<protein>
    <submittedName>
        <fullName evidence="2">Uncharacterized protein</fullName>
    </submittedName>
</protein>
<name>A0A6C0EPR7_9ZZZZ</name>
<evidence type="ECO:0000256" key="1">
    <source>
        <dbReference type="SAM" id="Coils"/>
    </source>
</evidence>
<keyword evidence="1" id="KW-0175">Coiled coil</keyword>
<accession>A0A6C0EPR7</accession>
<reference evidence="2" key="1">
    <citation type="journal article" date="2020" name="Nature">
        <title>Giant virus diversity and host interactions through global metagenomics.</title>
        <authorList>
            <person name="Schulz F."/>
            <person name="Roux S."/>
            <person name="Paez-Espino D."/>
            <person name="Jungbluth S."/>
            <person name="Walsh D.A."/>
            <person name="Denef V.J."/>
            <person name="McMahon K.D."/>
            <person name="Konstantinidis K.T."/>
            <person name="Eloe-Fadrosh E.A."/>
            <person name="Kyrpides N.C."/>
            <person name="Woyke T."/>
        </authorList>
    </citation>
    <scope>NUCLEOTIDE SEQUENCE</scope>
    <source>
        <strain evidence="2">GVMAG-M-3300009149-34</strain>
    </source>
</reference>
<organism evidence="2">
    <name type="scientific">viral metagenome</name>
    <dbReference type="NCBI Taxonomy" id="1070528"/>
    <lineage>
        <taxon>unclassified sequences</taxon>
        <taxon>metagenomes</taxon>
        <taxon>organismal metagenomes</taxon>
    </lineage>
</organism>